<dbReference type="InterPro" id="IPR000843">
    <property type="entry name" value="HTH_LacI"/>
</dbReference>
<dbReference type="Gene3D" id="3.40.50.2300">
    <property type="match status" value="2"/>
</dbReference>
<comment type="caution">
    <text evidence="5">The sequence shown here is derived from an EMBL/GenBank/DDBJ whole genome shotgun (WGS) entry which is preliminary data.</text>
</comment>
<dbReference type="Pfam" id="PF13377">
    <property type="entry name" value="Peripla_BP_3"/>
    <property type="match status" value="1"/>
</dbReference>
<dbReference type="InterPro" id="IPR028082">
    <property type="entry name" value="Peripla_BP_I"/>
</dbReference>
<protein>
    <submittedName>
        <fullName evidence="5">LacI family transcriptional regulator</fullName>
    </submittedName>
</protein>
<dbReference type="InterPro" id="IPR010982">
    <property type="entry name" value="Lambda_DNA-bd_dom_sf"/>
</dbReference>
<keyword evidence="3" id="KW-0804">Transcription</keyword>
<dbReference type="AlphaFoldDB" id="A0A4Y9R632"/>
<dbReference type="Pfam" id="PF00356">
    <property type="entry name" value="LacI"/>
    <property type="match status" value="1"/>
</dbReference>
<dbReference type="PANTHER" id="PTHR30146">
    <property type="entry name" value="LACI-RELATED TRANSCRIPTIONAL REPRESSOR"/>
    <property type="match status" value="1"/>
</dbReference>
<evidence type="ECO:0000313" key="5">
    <source>
        <dbReference type="EMBL" id="TFV99757.1"/>
    </source>
</evidence>
<sequence>MAEREAGGSTGRAATLSDVAKLAGVSIATASKAINGRDQVAPATRQRVMAAAEQISFTPNELARGLINGRTGTVGLLTSDLEGRFVIPILMGAEDAFGAGQVNVFLCDARGDAIREQHHLKALLTRRVDGIIVVGRQTDPRPSLGHDIPVPVVYAYAPSDDPTDISITPDNRAGGRLAVEHLLSCGRRRIALISGDPAFAAAQDRAVGVREALTDAGLELVGSPMYSDWSEHWGRDASAMLLRQYPDVDGIVCGSDQIARGALDTLRDLGRDVPGDVAVIGYDNWEILATNSRPGLTTIDANLQQLGRVAATRIFDALDGAGGAGSTEVTGGTEHLPVRLVIRGSTIPRR</sequence>
<dbReference type="SUPFAM" id="SSF53822">
    <property type="entry name" value="Periplasmic binding protein-like I"/>
    <property type="match status" value="1"/>
</dbReference>
<dbReference type="EMBL" id="SPQZ01000001">
    <property type="protein sequence ID" value="TFV99757.1"/>
    <property type="molecule type" value="Genomic_DNA"/>
</dbReference>
<dbReference type="RefSeq" id="WP_135118654.1">
    <property type="nucleotide sequence ID" value="NZ_SPQZ01000001.1"/>
</dbReference>
<gene>
    <name evidence="5" type="ORF">E4M00_00685</name>
</gene>
<keyword evidence="2" id="KW-0238">DNA-binding</keyword>
<feature type="domain" description="HTH lacI-type" evidence="4">
    <location>
        <begin position="14"/>
        <end position="68"/>
    </location>
</feature>
<keyword evidence="1" id="KW-0805">Transcription regulation</keyword>
<dbReference type="CDD" id="cd01392">
    <property type="entry name" value="HTH_LacI"/>
    <property type="match status" value="1"/>
</dbReference>
<organism evidence="5 6">
    <name type="scientific">Orlajensenia leifsoniae</name>
    <dbReference type="NCBI Taxonomy" id="2561933"/>
    <lineage>
        <taxon>Bacteria</taxon>
        <taxon>Bacillati</taxon>
        <taxon>Actinomycetota</taxon>
        <taxon>Actinomycetes</taxon>
        <taxon>Micrococcales</taxon>
        <taxon>Microbacteriaceae</taxon>
        <taxon>Orlajensenia</taxon>
    </lineage>
</organism>
<evidence type="ECO:0000256" key="1">
    <source>
        <dbReference type="ARBA" id="ARBA00023015"/>
    </source>
</evidence>
<reference evidence="5 6" key="1">
    <citation type="journal article" date="2018" name="J. Microbiol.">
        <title>Leifsonia flava sp. nov., a novel actinobacterium isolated from the rhizosphere of Aquilegia viridiflora.</title>
        <authorList>
            <person name="Cai Y."/>
            <person name="Tao W.Z."/>
            <person name="Ma Y.J."/>
            <person name="Cheng J."/>
            <person name="Zhang M.Y."/>
            <person name="Zhang Y.X."/>
        </authorList>
    </citation>
    <scope>NUCLEOTIDE SEQUENCE [LARGE SCALE GENOMIC DNA]</scope>
    <source>
        <strain evidence="5 6">SYP-B2174</strain>
    </source>
</reference>
<dbReference type="GO" id="GO:0003700">
    <property type="term" value="F:DNA-binding transcription factor activity"/>
    <property type="evidence" value="ECO:0007669"/>
    <property type="project" value="TreeGrafter"/>
</dbReference>
<dbReference type="SUPFAM" id="SSF47413">
    <property type="entry name" value="lambda repressor-like DNA-binding domains"/>
    <property type="match status" value="1"/>
</dbReference>
<dbReference type="PROSITE" id="PS00356">
    <property type="entry name" value="HTH_LACI_1"/>
    <property type="match status" value="1"/>
</dbReference>
<dbReference type="PANTHER" id="PTHR30146:SF109">
    <property type="entry name" value="HTH-TYPE TRANSCRIPTIONAL REGULATOR GALS"/>
    <property type="match status" value="1"/>
</dbReference>
<name>A0A4Y9R632_9MICO</name>
<dbReference type="CDD" id="cd06288">
    <property type="entry name" value="PBP1_sucrose_transcription_regulator"/>
    <property type="match status" value="1"/>
</dbReference>
<evidence type="ECO:0000313" key="6">
    <source>
        <dbReference type="Proteomes" id="UP000298127"/>
    </source>
</evidence>
<proteinExistence type="predicted"/>
<keyword evidence="6" id="KW-1185">Reference proteome</keyword>
<evidence type="ECO:0000256" key="2">
    <source>
        <dbReference type="ARBA" id="ARBA00023125"/>
    </source>
</evidence>
<dbReference type="PROSITE" id="PS50932">
    <property type="entry name" value="HTH_LACI_2"/>
    <property type="match status" value="1"/>
</dbReference>
<dbReference type="SMART" id="SM00354">
    <property type="entry name" value="HTH_LACI"/>
    <property type="match status" value="1"/>
</dbReference>
<dbReference type="Proteomes" id="UP000298127">
    <property type="component" value="Unassembled WGS sequence"/>
</dbReference>
<dbReference type="InterPro" id="IPR046335">
    <property type="entry name" value="LacI/GalR-like_sensor"/>
</dbReference>
<evidence type="ECO:0000259" key="4">
    <source>
        <dbReference type="PROSITE" id="PS50932"/>
    </source>
</evidence>
<evidence type="ECO:0000256" key="3">
    <source>
        <dbReference type="ARBA" id="ARBA00023163"/>
    </source>
</evidence>
<dbReference type="GO" id="GO:0000976">
    <property type="term" value="F:transcription cis-regulatory region binding"/>
    <property type="evidence" value="ECO:0007669"/>
    <property type="project" value="TreeGrafter"/>
</dbReference>
<accession>A0A4Y9R632</accession>
<dbReference type="Gene3D" id="1.10.260.40">
    <property type="entry name" value="lambda repressor-like DNA-binding domains"/>
    <property type="match status" value="1"/>
</dbReference>